<dbReference type="InterPro" id="IPR019595">
    <property type="entry name" value="DUF2470"/>
</dbReference>
<keyword evidence="1" id="KW-0812">Transmembrane</keyword>
<evidence type="ECO:0000313" key="3">
    <source>
        <dbReference type="EMBL" id="KAF2093304.1"/>
    </source>
</evidence>
<dbReference type="PANTHER" id="PTHR37783:SF1">
    <property type="entry name" value="MEMBRANE PROTEIN, PUTATIVE (AFU_ORTHOLOGUE AFUA_1G04315)-RELATED"/>
    <property type="match status" value="1"/>
</dbReference>
<dbReference type="AlphaFoldDB" id="A0A9P4I6F8"/>
<protein>
    <recommendedName>
        <fullName evidence="2">DUF2470 domain-containing protein</fullName>
    </recommendedName>
</protein>
<feature type="domain" description="DUF2470" evidence="2">
    <location>
        <begin position="11"/>
        <end position="83"/>
    </location>
</feature>
<reference evidence="3" key="1">
    <citation type="journal article" date="2020" name="Stud. Mycol.">
        <title>101 Dothideomycetes genomes: a test case for predicting lifestyles and emergence of pathogens.</title>
        <authorList>
            <person name="Haridas S."/>
            <person name="Albert R."/>
            <person name="Binder M."/>
            <person name="Bloem J."/>
            <person name="Labutti K."/>
            <person name="Salamov A."/>
            <person name="Andreopoulos B."/>
            <person name="Baker S."/>
            <person name="Barry K."/>
            <person name="Bills G."/>
            <person name="Bluhm B."/>
            <person name="Cannon C."/>
            <person name="Castanera R."/>
            <person name="Culley D."/>
            <person name="Daum C."/>
            <person name="Ezra D."/>
            <person name="Gonzalez J."/>
            <person name="Henrissat B."/>
            <person name="Kuo A."/>
            <person name="Liang C."/>
            <person name="Lipzen A."/>
            <person name="Lutzoni F."/>
            <person name="Magnuson J."/>
            <person name="Mondo S."/>
            <person name="Nolan M."/>
            <person name="Ohm R."/>
            <person name="Pangilinan J."/>
            <person name="Park H.-J."/>
            <person name="Ramirez L."/>
            <person name="Alfaro M."/>
            <person name="Sun H."/>
            <person name="Tritt A."/>
            <person name="Yoshinaga Y."/>
            <person name="Zwiers L.-H."/>
            <person name="Turgeon B."/>
            <person name="Goodwin S."/>
            <person name="Spatafora J."/>
            <person name="Crous P."/>
            <person name="Grigoriev I."/>
        </authorList>
    </citation>
    <scope>NUCLEOTIDE SEQUENCE</scope>
    <source>
        <strain evidence="3">CBS 133067</strain>
    </source>
</reference>
<comment type="caution">
    <text evidence="3">The sequence shown here is derived from an EMBL/GenBank/DDBJ whole genome shotgun (WGS) entry which is preliminary data.</text>
</comment>
<dbReference type="PANTHER" id="PTHR37783">
    <property type="entry name" value="MEMBRANE PROTEIN, PUTATIVE (AFU_ORTHOLOGUE AFUA_1G04315)-RELATED"/>
    <property type="match status" value="1"/>
</dbReference>
<feature type="transmembrane region" description="Helical" evidence="1">
    <location>
        <begin position="122"/>
        <end position="143"/>
    </location>
</feature>
<evidence type="ECO:0000259" key="2">
    <source>
        <dbReference type="Pfam" id="PF10615"/>
    </source>
</evidence>
<accession>A0A9P4I6F8</accession>
<dbReference type="Gene3D" id="3.20.180.10">
    <property type="entry name" value="PNP-oxidase-like"/>
    <property type="match status" value="1"/>
</dbReference>
<dbReference type="Pfam" id="PF10615">
    <property type="entry name" value="DUF2470"/>
    <property type="match status" value="1"/>
</dbReference>
<sequence length="243" mass="27337">MADQNEDAVRKRVIAHMNADHQDSLIRYLRHQHDLDESTASNARLIDINPKQVILVASNKCYTLPMSPPMASLKESRERLIAMDEEARKALGLPPADGGHNGQVANGAAKEPSRTSTLVKRYVPPSGFHLVVFLACLATFTVFSRQEHVRPGSPLYDRALKHVPAFAEFCQRIQLWVFSAMLVIHTTEASFMGFGRLRKYGVTIGSPLWLTWVGSCFIEGFGSFQRLDQLVKREKEVKENHSH</sequence>
<keyword evidence="1" id="KW-0472">Membrane</keyword>
<proteinExistence type="predicted"/>
<keyword evidence="4" id="KW-1185">Reference proteome</keyword>
<dbReference type="InterPro" id="IPR037119">
    <property type="entry name" value="Haem_oxidase_HugZ-like_sf"/>
</dbReference>
<keyword evidence="1" id="KW-1133">Transmembrane helix</keyword>
<organism evidence="3 4">
    <name type="scientific">Rhizodiscina lignyota</name>
    <dbReference type="NCBI Taxonomy" id="1504668"/>
    <lineage>
        <taxon>Eukaryota</taxon>
        <taxon>Fungi</taxon>
        <taxon>Dikarya</taxon>
        <taxon>Ascomycota</taxon>
        <taxon>Pezizomycotina</taxon>
        <taxon>Dothideomycetes</taxon>
        <taxon>Pleosporomycetidae</taxon>
        <taxon>Aulographales</taxon>
        <taxon>Rhizodiscinaceae</taxon>
        <taxon>Rhizodiscina</taxon>
    </lineage>
</organism>
<dbReference type="Proteomes" id="UP000799772">
    <property type="component" value="Unassembled WGS sequence"/>
</dbReference>
<dbReference type="EMBL" id="ML978139">
    <property type="protein sequence ID" value="KAF2093304.1"/>
    <property type="molecule type" value="Genomic_DNA"/>
</dbReference>
<name>A0A9P4I6F8_9PEZI</name>
<dbReference type="OrthoDB" id="5553410at2759"/>
<evidence type="ECO:0000313" key="4">
    <source>
        <dbReference type="Proteomes" id="UP000799772"/>
    </source>
</evidence>
<evidence type="ECO:0000256" key="1">
    <source>
        <dbReference type="SAM" id="Phobius"/>
    </source>
</evidence>
<gene>
    <name evidence="3" type="ORF">NA57DRAFT_81636</name>
</gene>